<dbReference type="AlphaFoldDB" id="A0A0K2TY12"/>
<name>A0A0K2TY12_LEPSM</name>
<dbReference type="EMBL" id="HACA01013241">
    <property type="protein sequence ID" value="CDW30602.1"/>
    <property type="molecule type" value="Transcribed_RNA"/>
</dbReference>
<protein>
    <submittedName>
        <fullName evidence="1">Uncharacterized protein</fullName>
    </submittedName>
</protein>
<sequence>MYLIFTVYEEKSEIDKKDESRVFNSQMLRNLQQIVKKSIFPYVVQGIR</sequence>
<organism evidence="1">
    <name type="scientific">Lepeophtheirus salmonis</name>
    <name type="common">Salmon louse</name>
    <name type="synonym">Caligus salmonis</name>
    <dbReference type="NCBI Taxonomy" id="72036"/>
    <lineage>
        <taxon>Eukaryota</taxon>
        <taxon>Metazoa</taxon>
        <taxon>Ecdysozoa</taxon>
        <taxon>Arthropoda</taxon>
        <taxon>Crustacea</taxon>
        <taxon>Multicrustacea</taxon>
        <taxon>Hexanauplia</taxon>
        <taxon>Copepoda</taxon>
        <taxon>Siphonostomatoida</taxon>
        <taxon>Caligidae</taxon>
        <taxon>Lepeophtheirus</taxon>
    </lineage>
</organism>
<reference evidence="1" key="1">
    <citation type="submission" date="2014-05" db="EMBL/GenBank/DDBJ databases">
        <authorList>
            <person name="Chronopoulou M."/>
        </authorList>
    </citation>
    <scope>NUCLEOTIDE SEQUENCE</scope>
    <source>
        <tissue evidence="1">Whole organism</tissue>
    </source>
</reference>
<accession>A0A0K2TY12</accession>
<evidence type="ECO:0000313" key="1">
    <source>
        <dbReference type="EMBL" id="CDW30602.1"/>
    </source>
</evidence>
<proteinExistence type="predicted"/>